<reference evidence="4 5" key="1">
    <citation type="journal article" date="2011" name="Stand. Genomic Sci.">
        <title>Complete genome sequence of Haliscomenobacter hydrossis type strain (O).</title>
        <authorList>
            <consortium name="US DOE Joint Genome Institute (JGI-PGF)"/>
            <person name="Daligault H."/>
            <person name="Lapidus A."/>
            <person name="Zeytun A."/>
            <person name="Nolan M."/>
            <person name="Lucas S."/>
            <person name="Del Rio T.G."/>
            <person name="Tice H."/>
            <person name="Cheng J.F."/>
            <person name="Tapia R."/>
            <person name="Han C."/>
            <person name="Goodwin L."/>
            <person name="Pitluck S."/>
            <person name="Liolios K."/>
            <person name="Pagani I."/>
            <person name="Ivanova N."/>
            <person name="Huntemann M."/>
            <person name="Mavromatis K."/>
            <person name="Mikhailova N."/>
            <person name="Pati A."/>
            <person name="Chen A."/>
            <person name="Palaniappan K."/>
            <person name="Land M."/>
            <person name="Hauser L."/>
            <person name="Brambilla E.M."/>
            <person name="Rohde M."/>
            <person name="Verbarg S."/>
            <person name="Goker M."/>
            <person name="Bristow J."/>
            <person name="Eisen J.A."/>
            <person name="Markowitz V."/>
            <person name="Hugenholtz P."/>
            <person name="Kyrpides N.C."/>
            <person name="Klenk H.P."/>
            <person name="Woyke T."/>
        </authorList>
    </citation>
    <scope>NUCLEOTIDE SEQUENCE [LARGE SCALE GENOMIC DNA]</scope>
    <source>
        <strain evidence="5">ATCC 27775 / DSM 1100 / LMG 10767 / O</strain>
    </source>
</reference>
<dbReference type="PANTHER" id="PTHR46652:SF3">
    <property type="entry name" value="LEUCINE-RICH REPEAT-CONTAINING PROTEIN 9"/>
    <property type="match status" value="1"/>
</dbReference>
<dbReference type="SMART" id="SM00369">
    <property type="entry name" value="LRR_TYP"/>
    <property type="match status" value="6"/>
</dbReference>
<dbReference type="GO" id="GO:0007165">
    <property type="term" value="P:signal transduction"/>
    <property type="evidence" value="ECO:0007669"/>
    <property type="project" value="InterPro"/>
</dbReference>
<dbReference type="Gene3D" id="3.80.10.10">
    <property type="entry name" value="Ribonuclease Inhibitor"/>
    <property type="match status" value="1"/>
</dbReference>
<dbReference type="PROSITE" id="PS51450">
    <property type="entry name" value="LRR"/>
    <property type="match status" value="5"/>
</dbReference>
<dbReference type="InterPro" id="IPR032171">
    <property type="entry name" value="COR-A"/>
</dbReference>
<reference key="2">
    <citation type="submission" date="2011-04" db="EMBL/GenBank/DDBJ databases">
        <title>Complete sequence of chromosome of Haliscomenobacter hydrossis DSM 1100.</title>
        <authorList>
            <consortium name="US DOE Joint Genome Institute (JGI-PGF)"/>
            <person name="Lucas S."/>
            <person name="Han J."/>
            <person name="Lapidus A."/>
            <person name="Bruce D."/>
            <person name="Goodwin L."/>
            <person name="Pitluck S."/>
            <person name="Peters L."/>
            <person name="Kyrpides N."/>
            <person name="Mavromatis K."/>
            <person name="Ivanova N."/>
            <person name="Ovchinnikova G."/>
            <person name="Pagani I."/>
            <person name="Daligault H."/>
            <person name="Detter J.C."/>
            <person name="Han C."/>
            <person name="Land M."/>
            <person name="Hauser L."/>
            <person name="Markowitz V."/>
            <person name="Cheng J.-F."/>
            <person name="Hugenholtz P."/>
            <person name="Woyke T."/>
            <person name="Wu D."/>
            <person name="Verbarg S."/>
            <person name="Frueling A."/>
            <person name="Brambilla E."/>
            <person name="Klenk H.-P."/>
            <person name="Eisen J.A."/>
        </authorList>
    </citation>
    <scope>NUCLEOTIDE SEQUENCE</scope>
    <source>
        <strain>DSM 1100</strain>
    </source>
</reference>
<dbReference type="Gene3D" id="1.10.10.10">
    <property type="entry name" value="Winged helix-like DNA-binding domain superfamily/Winged helix DNA-binding domain"/>
    <property type="match status" value="1"/>
</dbReference>
<dbReference type="SMART" id="SM00365">
    <property type="entry name" value="LRR_SD22"/>
    <property type="match status" value="8"/>
</dbReference>
<keyword evidence="1" id="KW-0433">Leucine-rich repeat</keyword>
<evidence type="ECO:0000259" key="3">
    <source>
        <dbReference type="PROSITE" id="PS50104"/>
    </source>
</evidence>
<dbReference type="InterPro" id="IPR050836">
    <property type="entry name" value="SDS22/Internalin_LRR"/>
</dbReference>
<dbReference type="PRINTS" id="PR00449">
    <property type="entry name" value="RASTRNSFRMNG"/>
</dbReference>
<dbReference type="PANTHER" id="PTHR46652">
    <property type="entry name" value="LEUCINE-RICH REPEAT AND IQ DOMAIN-CONTAINING PROTEIN 1-RELATED"/>
    <property type="match status" value="1"/>
</dbReference>
<evidence type="ECO:0000256" key="2">
    <source>
        <dbReference type="ARBA" id="ARBA00022737"/>
    </source>
</evidence>
<dbReference type="InterPro" id="IPR057263">
    <property type="entry name" value="COR-B"/>
</dbReference>
<name>F4KSN1_HALH1</name>
<dbReference type="InterPro" id="IPR027417">
    <property type="entry name" value="P-loop_NTPase"/>
</dbReference>
<dbReference type="Gene3D" id="3.30.310.200">
    <property type="match status" value="1"/>
</dbReference>
<keyword evidence="2" id="KW-0677">Repeat</keyword>
<keyword evidence="5" id="KW-1185">Reference proteome</keyword>
<dbReference type="SMART" id="SM00175">
    <property type="entry name" value="RAB"/>
    <property type="match status" value="1"/>
</dbReference>
<proteinExistence type="predicted"/>
<dbReference type="eggNOG" id="COG1100">
    <property type="taxonomic scope" value="Bacteria"/>
</dbReference>
<dbReference type="InterPro" id="IPR036388">
    <property type="entry name" value="WH-like_DNA-bd_sf"/>
</dbReference>
<dbReference type="KEGG" id="hhy:Halhy_0082"/>
<evidence type="ECO:0000256" key="1">
    <source>
        <dbReference type="ARBA" id="ARBA00022614"/>
    </source>
</evidence>
<dbReference type="AlphaFoldDB" id="F4KSN1"/>
<dbReference type="InterPro" id="IPR003591">
    <property type="entry name" value="Leu-rich_rpt_typical-subtyp"/>
</dbReference>
<dbReference type="Pfam" id="PF16095">
    <property type="entry name" value="COR-A"/>
    <property type="match status" value="1"/>
</dbReference>
<dbReference type="EMBL" id="CP002691">
    <property type="protein sequence ID" value="AEE47995.1"/>
    <property type="molecule type" value="Genomic_DNA"/>
</dbReference>
<dbReference type="SUPFAM" id="SSF52200">
    <property type="entry name" value="Toll/Interleukin receptor TIR domain"/>
    <property type="match status" value="1"/>
</dbReference>
<gene>
    <name evidence="4" type="ordered locus">Halhy_0082</name>
</gene>
<evidence type="ECO:0000313" key="4">
    <source>
        <dbReference type="EMBL" id="AEE47995.1"/>
    </source>
</evidence>
<dbReference type="Pfam" id="PF08477">
    <property type="entry name" value="Roc"/>
    <property type="match status" value="1"/>
</dbReference>
<dbReference type="SUPFAM" id="SSF52058">
    <property type="entry name" value="L domain-like"/>
    <property type="match status" value="1"/>
</dbReference>
<dbReference type="Pfam" id="PF13676">
    <property type="entry name" value="TIR_2"/>
    <property type="match status" value="1"/>
</dbReference>
<dbReference type="InterPro" id="IPR025875">
    <property type="entry name" value="Leu-rich_rpt_4"/>
</dbReference>
<dbReference type="OrthoDB" id="1148122at2"/>
<dbReference type="STRING" id="760192.Halhy_0082"/>
<dbReference type="Pfam" id="PF12799">
    <property type="entry name" value="LRR_4"/>
    <property type="match status" value="2"/>
</dbReference>
<dbReference type="SUPFAM" id="SSF52540">
    <property type="entry name" value="P-loop containing nucleoside triphosphate hydrolases"/>
    <property type="match status" value="1"/>
</dbReference>
<sequence length="995" mass="114200">MTKLAQELIEREKEERTGYLDLGRCGLRELPDLSDLYWLDTLIVSNEWYDAEQRKWFESRNKMSPNYLNKVTDNYLPTGLTKIVLNGEWGKNWGISDGDFLKNLTNLSELYLSSNRIRDWSFLENLTNLSLLNLSDNKIRDGDFLEKLTNLSLLDISYNNIRDGDFLENLTNLSALYLGSNYINVWFFLEKLTKLSLLDLSRNKIKDAGFLNKVTSLEILDLSFNKIKDIGFLEKMTSLKTLDLTFNKIKDIGLLEKLTSLRKIDLAYNQLNNLAPIKYFFQEKGMKVICRSPYETKYWEINVQGNPLQTPPEDVVQQGNVAILEYFRQLEKTGAAPLLEAKLILLGDGRAGKTSLANRLLGKAMPKETDRTLGVDIVIGEYGFPVAEGRQFKLHIWDFAGQDKYKPLHQFFYTEGAVYVLVADSGNRGTDYDDWLQTAQLFGGGSPLLAVLNEFKDGIGYGTFDPEHWQKRFPGLLKQHFLVNLLSEKNVDILKNAIHLYAQSLPHTLVEYPKNWAAIRRELEHRRDENFISFGEYLKICRQNELPEKESALILSSVLHKIGVCLHYQQSDLLRQYVILKNEWATDAVYKILEDRIVAEEKKGFFDWEDLRRIWSDDTYSEMRPQLLELMQQFKMAYPLPNVSEFVAPPLLSPRPPKGWELPPEASLELYVEYEFLPKALLTQFIVTRHTDIDQGRTLVWRNGVVLRWPDALAEVVKAKSQGRDAFGIRAQGRNRKGLLTAILKTLRDLHSSYKGIKVAEIVPCPCSGCRNGKNKQHFFDFDNLKNRLEKGRRVVECDKSLEEVELLQLLGDLLVFDNLRVGEPVVMKDTQAPVKTGGENKAPLAFFSHSNSEQDLKHLEELHKQLIPLVRSGKIRLWDKRKISAGAERDKEINQALGTADIVFLLLSSDFLAKDDIWDTEMAEVMRRHEAGTARVIPIKLRVCSCEDTPFSKLQGLPRNYTAISAAPDRDSVWTEVLEEIKQVLSDWKGAQVK</sequence>
<dbReference type="PROSITE" id="PS50104">
    <property type="entry name" value="TIR"/>
    <property type="match status" value="1"/>
</dbReference>
<dbReference type="Gene3D" id="1.10.10.2200">
    <property type="match status" value="1"/>
</dbReference>
<evidence type="ECO:0000313" key="5">
    <source>
        <dbReference type="Proteomes" id="UP000008461"/>
    </source>
</evidence>
<dbReference type="InterPro" id="IPR000157">
    <property type="entry name" value="TIR_dom"/>
</dbReference>
<feature type="domain" description="TIR" evidence="3">
    <location>
        <begin position="842"/>
        <end position="982"/>
    </location>
</feature>
<dbReference type="eggNOG" id="COG4886">
    <property type="taxonomic scope" value="Bacteria"/>
</dbReference>
<dbReference type="InterPro" id="IPR032675">
    <property type="entry name" value="LRR_dom_sf"/>
</dbReference>
<dbReference type="RefSeq" id="WP_013762559.1">
    <property type="nucleotide sequence ID" value="NC_015510.1"/>
</dbReference>
<dbReference type="HOGENOM" id="CLU_006878_0_0_10"/>
<accession>F4KSN1</accession>
<dbReference type="Proteomes" id="UP000008461">
    <property type="component" value="Chromosome"/>
</dbReference>
<dbReference type="Gene3D" id="3.40.50.300">
    <property type="entry name" value="P-loop containing nucleotide triphosphate hydrolases"/>
    <property type="match status" value="1"/>
</dbReference>
<dbReference type="Pfam" id="PF25497">
    <property type="entry name" value="COR-B"/>
    <property type="match status" value="1"/>
</dbReference>
<organism evidence="4 5">
    <name type="scientific">Haliscomenobacter hydrossis (strain ATCC 27775 / DSM 1100 / LMG 10767 / O)</name>
    <dbReference type="NCBI Taxonomy" id="760192"/>
    <lineage>
        <taxon>Bacteria</taxon>
        <taxon>Pseudomonadati</taxon>
        <taxon>Bacteroidota</taxon>
        <taxon>Saprospiria</taxon>
        <taxon>Saprospirales</taxon>
        <taxon>Haliscomenobacteraceae</taxon>
        <taxon>Haliscomenobacter</taxon>
    </lineage>
</organism>
<dbReference type="Gene3D" id="3.40.50.10140">
    <property type="entry name" value="Toll/interleukin-1 receptor homology (TIR) domain"/>
    <property type="match status" value="1"/>
</dbReference>
<dbReference type="SMART" id="SM00255">
    <property type="entry name" value="TIR"/>
    <property type="match status" value="1"/>
</dbReference>
<protein>
    <submittedName>
        <fullName evidence="4">Small GTP-binding protein</fullName>
    </submittedName>
</protein>
<dbReference type="InterPro" id="IPR035897">
    <property type="entry name" value="Toll_tir_struct_dom_sf"/>
</dbReference>
<dbReference type="InterPro" id="IPR001611">
    <property type="entry name" value="Leu-rich_rpt"/>
</dbReference>